<feature type="compositionally biased region" description="Polar residues" evidence="1">
    <location>
        <begin position="222"/>
        <end position="241"/>
    </location>
</feature>
<feature type="compositionally biased region" description="Polar residues" evidence="1">
    <location>
        <begin position="697"/>
        <end position="713"/>
    </location>
</feature>
<feature type="region of interest" description="Disordered" evidence="1">
    <location>
        <begin position="1163"/>
        <end position="1198"/>
    </location>
</feature>
<feature type="compositionally biased region" description="Low complexity" evidence="1">
    <location>
        <begin position="1165"/>
        <end position="1174"/>
    </location>
</feature>
<feature type="compositionally biased region" description="Basic and acidic residues" evidence="1">
    <location>
        <begin position="916"/>
        <end position="937"/>
    </location>
</feature>
<proteinExistence type="predicted"/>
<feature type="region of interest" description="Disordered" evidence="1">
    <location>
        <begin position="727"/>
        <end position="748"/>
    </location>
</feature>
<evidence type="ECO:0000256" key="1">
    <source>
        <dbReference type="SAM" id="MobiDB-lite"/>
    </source>
</evidence>
<protein>
    <submittedName>
        <fullName evidence="2">Uncharacterized protein</fullName>
    </submittedName>
</protein>
<reference evidence="2" key="1">
    <citation type="submission" date="2015-12" db="EMBL/GenBank/DDBJ databases">
        <title>De novo transcriptome assembly of four potential Pierce s Disease insect vectors from Arizona vineyards.</title>
        <authorList>
            <person name="Tassone E.E."/>
        </authorList>
    </citation>
    <scope>NUCLEOTIDE SEQUENCE</scope>
</reference>
<sequence length="1349" mass="151428">TPYSSSLNYAVTQADMNFMDFPTHNASVCSVSVASHNISSTQIQMPFNQHPMMDSSGKQKDSICQTNVDYRRPTCSTNSQKYFNDYRGISNQKQPNQLSHRNNHEYQNSTFTANIQHKQFVHQNVSSNSLIHHIPGTSTSTPTSQPNYMNPSLNPVCNSFPTMETINNISNQNNKQNLQMQNKTISNDSIIINTSSKSLQENSCNYNQANQASLIKEKENTSTKNVQLNQASKPTEGNIQTKLPVIPDPKKVADDTFLNNTQTGISNNVNKDKEYIASSDKSGNEKDSSISNSGNIENLRNLKENEFMNKSNNLVNKSTLKEQQYSENRVIEKENNKSNCSTKKDETSALLDSMKLQTCADNIFKDLNLRDKNTFLPISNCMDEMRLTLSNTDFSTDLFSSLQVPSSGQHPESISPTAAFLLAFPLVSTSKASEILAENENSDSQHATPTTILQIGNIDPPHSDLYPSVDTSVQFQNNVKTKPNDKVDKQVKTNENFVKQFEMNNRVQQSYTNFRSNDNFDKSVCKQKKTDYTTSHQQDLFTACDKKKNSDKNCSYSTQNSSENFSSVDFQTKNNHITQRKGEISLDIPSSQYSYNVSSQPYYNLFSTNNDFPTSSSSNFTTVQASVDQQKLPTQNSNQNNVSNALPWTMPMTATTSSHQEYTTPYMFPPKTQQYSNQPNSKPQQQNYEQKEKQSLPKFSSNFQTNNNVRQDTLQYQNIENHIIYKDSKGKKTKTNHPRPPVNWMTTPDVRPVLTDHMSTLLPDVLFPTKDLDFIPSQNTMLNNGSNMHSFNIPTTISNNQSFYSNSHFTGLDLPLDLPTFPEIVTTKPNRSNQQSSHFSWSPNKSIPLLPHLDNHSLAIPSTLPTLVGDLALGTNTTPSTPAENFKNYSTTNNFNSNNIKKCDLKLDNKTPKKIPDKDCLVSNNERRNGNRSDYCKTHSNQSTNTSGSFLSVSQLVDPVKSDRNIQRRPIKQSACKASNTHKRANTHNDKHLKNVSTNIYQSNSNNSCISSQRKNEHFPNDRNKNLEYGSNVLSSWQESKNNANSVQFKGGSYSAESLIGVNSDTTLITHENLPEIVQCPNQFTNQYNQKSFIDPSVSTNNSYTDFAQNMHHGSDYMQQQQSYQNCFSFGTQNSIYTSTTTAPYMDSDYQLGLDSNYMFHPSSTNTTCQTNQNPKDRAQSTKRNSNKRRDEYTSLHLNQPVSTFLQGSQMYPQNSLYASSRSTSTYHTSSACPTGNNTTLSHHGTTTLTNFNLSTIFPEINDKRAASGSNNYHTNSSKHDLNTSVAQTNNVRPEFSSTTNSENCLPSMRPSFGNIHLSQHSVVPSAPPHFVGESFNNIPPTSGGFSGH</sequence>
<feature type="region of interest" description="Disordered" evidence="1">
    <location>
        <begin position="218"/>
        <end position="247"/>
    </location>
</feature>
<gene>
    <name evidence="2" type="ORF">g.7758</name>
</gene>
<feature type="region of interest" description="Disordered" evidence="1">
    <location>
        <begin position="916"/>
        <end position="951"/>
    </location>
</feature>
<feature type="non-terminal residue" evidence="2">
    <location>
        <position position="1"/>
    </location>
</feature>
<feature type="compositionally biased region" description="Low complexity" evidence="1">
    <location>
        <begin position="673"/>
        <end position="688"/>
    </location>
</feature>
<feature type="region of interest" description="Disordered" evidence="1">
    <location>
        <begin position="662"/>
        <end position="713"/>
    </location>
</feature>
<organism evidence="2">
    <name type="scientific">Clastoptera arizonana</name>
    <name type="common">Arizona spittle bug</name>
    <dbReference type="NCBI Taxonomy" id="38151"/>
    <lineage>
        <taxon>Eukaryota</taxon>
        <taxon>Metazoa</taxon>
        <taxon>Ecdysozoa</taxon>
        <taxon>Arthropoda</taxon>
        <taxon>Hexapoda</taxon>
        <taxon>Insecta</taxon>
        <taxon>Pterygota</taxon>
        <taxon>Neoptera</taxon>
        <taxon>Paraneoptera</taxon>
        <taxon>Hemiptera</taxon>
        <taxon>Auchenorrhyncha</taxon>
        <taxon>Cercopoidea</taxon>
        <taxon>Clastopteridae</taxon>
        <taxon>Clastoptera</taxon>
    </lineage>
</organism>
<feature type="compositionally biased region" description="Polar residues" evidence="1">
    <location>
        <begin position="938"/>
        <end position="951"/>
    </location>
</feature>
<name>A0A1B6EDC1_9HEMI</name>
<dbReference type="EMBL" id="GEDC01001401">
    <property type="protein sequence ID" value="JAS35897.1"/>
    <property type="molecule type" value="Transcribed_RNA"/>
</dbReference>
<evidence type="ECO:0000313" key="2">
    <source>
        <dbReference type="EMBL" id="JAS35897.1"/>
    </source>
</evidence>
<accession>A0A1B6EDC1</accession>